<dbReference type="EMBL" id="QURN01000005">
    <property type="protein sequence ID" value="RFC68266.1"/>
    <property type="molecule type" value="Genomic_DNA"/>
</dbReference>
<dbReference type="Proteomes" id="UP000262379">
    <property type="component" value="Unassembled WGS sequence"/>
</dbReference>
<dbReference type="Gene3D" id="1.20.1260.10">
    <property type="match status" value="1"/>
</dbReference>
<gene>
    <name evidence="3" type="ORF">DY251_08365</name>
</gene>
<dbReference type="RefSeq" id="WP_116623409.1">
    <property type="nucleotide sequence ID" value="NZ_QURN01000005.1"/>
</dbReference>
<comment type="caution">
    <text evidence="3">The sequence shown here is derived from an EMBL/GenBank/DDBJ whole genome shotgun (WGS) entry which is preliminary data.</text>
</comment>
<evidence type="ECO:0000259" key="2">
    <source>
        <dbReference type="Pfam" id="PF03713"/>
    </source>
</evidence>
<evidence type="ECO:0000313" key="4">
    <source>
        <dbReference type="Proteomes" id="UP000262379"/>
    </source>
</evidence>
<keyword evidence="4" id="KW-1185">Reference proteome</keyword>
<dbReference type="PANTHER" id="PTHR36933:SF1">
    <property type="entry name" value="SLL0788 PROTEIN"/>
    <property type="match status" value="1"/>
</dbReference>
<dbReference type="Pfam" id="PF03713">
    <property type="entry name" value="DUF305"/>
    <property type="match status" value="1"/>
</dbReference>
<organism evidence="3 4">
    <name type="scientific">Mesorhizobium denitrificans</name>
    <dbReference type="NCBI Taxonomy" id="2294114"/>
    <lineage>
        <taxon>Bacteria</taxon>
        <taxon>Pseudomonadati</taxon>
        <taxon>Pseudomonadota</taxon>
        <taxon>Alphaproteobacteria</taxon>
        <taxon>Hyphomicrobiales</taxon>
        <taxon>Phyllobacteriaceae</taxon>
        <taxon>Mesorhizobium</taxon>
    </lineage>
</organism>
<protein>
    <submittedName>
        <fullName evidence="3">DUF305 domain-containing protein</fullName>
    </submittedName>
</protein>
<evidence type="ECO:0000256" key="1">
    <source>
        <dbReference type="SAM" id="SignalP"/>
    </source>
</evidence>
<name>A0A371XGB3_9HYPH</name>
<feature type="domain" description="DUF305" evidence="2">
    <location>
        <begin position="29"/>
        <end position="117"/>
    </location>
</feature>
<reference evidence="4" key="1">
    <citation type="submission" date="2018-08" db="EMBL/GenBank/DDBJ databases">
        <authorList>
            <person name="Im W.T."/>
        </authorList>
    </citation>
    <scope>NUCLEOTIDE SEQUENCE [LARGE SCALE GENOMIC DNA]</scope>
    <source>
        <strain evidence="4">LA-28</strain>
    </source>
</reference>
<accession>A0A371XGB3</accession>
<keyword evidence="1" id="KW-0732">Signal</keyword>
<feature type="chain" id="PRO_5016852120" evidence="1">
    <location>
        <begin position="23"/>
        <end position="123"/>
    </location>
</feature>
<proteinExistence type="predicted"/>
<dbReference type="InterPro" id="IPR012347">
    <property type="entry name" value="Ferritin-like"/>
</dbReference>
<sequence length="123" mass="13341">MNRALILCASLAFIGLASPAVAQDHTDHQMPGMDMSNDPAAAAYKAAMDKMHADMGSVQPSGNADVDFARGMIPHHQAAIDMAKAQLEYGKDPEIRKLSEDIIAAQEREIKQLQDWLAKNAPK</sequence>
<dbReference type="PANTHER" id="PTHR36933">
    <property type="entry name" value="SLL0788 PROTEIN"/>
    <property type="match status" value="1"/>
</dbReference>
<dbReference type="InterPro" id="IPR005183">
    <property type="entry name" value="DUF305_CopM-like"/>
</dbReference>
<feature type="signal peptide" evidence="1">
    <location>
        <begin position="1"/>
        <end position="22"/>
    </location>
</feature>
<evidence type="ECO:0000313" key="3">
    <source>
        <dbReference type="EMBL" id="RFC68266.1"/>
    </source>
</evidence>
<dbReference type="AlphaFoldDB" id="A0A371XGB3"/>